<accession>A0ABU1ZZ95</accession>
<feature type="domain" description="Cation efflux protein transmembrane" evidence="8">
    <location>
        <begin position="18"/>
        <end position="211"/>
    </location>
</feature>
<evidence type="ECO:0000313" key="11">
    <source>
        <dbReference type="Proteomes" id="UP001180840"/>
    </source>
</evidence>
<dbReference type="Pfam" id="PF01545">
    <property type="entry name" value="Cation_efflux"/>
    <property type="match status" value="1"/>
</dbReference>
<evidence type="ECO:0000256" key="2">
    <source>
        <dbReference type="ARBA" id="ARBA00008114"/>
    </source>
</evidence>
<dbReference type="RefSeq" id="WP_310169334.1">
    <property type="nucleotide sequence ID" value="NZ_CP047654.1"/>
</dbReference>
<protein>
    <submittedName>
        <fullName evidence="10">Cation diffusion facilitator family transporter</fullName>
    </submittedName>
</protein>
<dbReference type="PANTHER" id="PTHR43840:SF15">
    <property type="entry name" value="MITOCHONDRIAL METAL TRANSPORTER 1-RELATED"/>
    <property type="match status" value="1"/>
</dbReference>
<feature type="domain" description="Cation efflux protein cytoplasmic" evidence="9">
    <location>
        <begin position="216"/>
        <end position="293"/>
    </location>
</feature>
<gene>
    <name evidence="10" type="ORF">J2S39_001939</name>
</gene>
<proteinExistence type="inferred from homology"/>
<comment type="similarity">
    <text evidence="2">Belongs to the cation diffusion facilitator (CDF) transporter (TC 2.A.4) family.</text>
</comment>
<dbReference type="InterPro" id="IPR036837">
    <property type="entry name" value="Cation_efflux_CTD_sf"/>
</dbReference>
<name>A0ABU1ZZ95_9CORY</name>
<dbReference type="PANTHER" id="PTHR43840">
    <property type="entry name" value="MITOCHONDRIAL METAL TRANSPORTER 1-RELATED"/>
    <property type="match status" value="1"/>
</dbReference>
<keyword evidence="5 7" id="KW-1133">Transmembrane helix</keyword>
<dbReference type="Proteomes" id="UP001180840">
    <property type="component" value="Unassembled WGS sequence"/>
</dbReference>
<feature type="transmembrane region" description="Helical" evidence="7">
    <location>
        <begin position="87"/>
        <end position="106"/>
    </location>
</feature>
<keyword evidence="4 7" id="KW-0812">Transmembrane</keyword>
<evidence type="ECO:0000256" key="4">
    <source>
        <dbReference type="ARBA" id="ARBA00022692"/>
    </source>
</evidence>
<dbReference type="Gene3D" id="3.30.70.1350">
    <property type="entry name" value="Cation efflux protein, cytoplasmic domain"/>
    <property type="match status" value="1"/>
</dbReference>
<feature type="transmembrane region" description="Helical" evidence="7">
    <location>
        <begin position="118"/>
        <end position="140"/>
    </location>
</feature>
<evidence type="ECO:0000256" key="5">
    <source>
        <dbReference type="ARBA" id="ARBA00022989"/>
    </source>
</evidence>
<dbReference type="Gene3D" id="1.20.1510.10">
    <property type="entry name" value="Cation efflux protein transmembrane domain"/>
    <property type="match status" value="1"/>
</dbReference>
<dbReference type="NCBIfam" id="TIGR01297">
    <property type="entry name" value="CDF"/>
    <property type="match status" value="1"/>
</dbReference>
<feature type="transmembrane region" description="Helical" evidence="7">
    <location>
        <begin position="50"/>
        <end position="67"/>
    </location>
</feature>
<dbReference type="SUPFAM" id="SSF161111">
    <property type="entry name" value="Cation efflux protein transmembrane domain-like"/>
    <property type="match status" value="1"/>
</dbReference>
<keyword evidence="11" id="KW-1185">Reference proteome</keyword>
<organism evidence="10 11">
    <name type="scientific">Corynebacterium guangdongense</name>
    <dbReference type="NCBI Taxonomy" id="1783348"/>
    <lineage>
        <taxon>Bacteria</taxon>
        <taxon>Bacillati</taxon>
        <taxon>Actinomycetota</taxon>
        <taxon>Actinomycetes</taxon>
        <taxon>Mycobacteriales</taxon>
        <taxon>Corynebacteriaceae</taxon>
        <taxon>Corynebacterium</taxon>
    </lineage>
</organism>
<evidence type="ECO:0000259" key="8">
    <source>
        <dbReference type="Pfam" id="PF01545"/>
    </source>
</evidence>
<dbReference type="InterPro" id="IPR050291">
    <property type="entry name" value="CDF_Transporter"/>
</dbReference>
<feature type="transmembrane region" description="Helical" evidence="7">
    <location>
        <begin position="161"/>
        <end position="179"/>
    </location>
</feature>
<dbReference type="InterPro" id="IPR002524">
    <property type="entry name" value="Cation_efflux"/>
</dbReference>
<dbReference type="Pfam" id="PF16916">
    <property type="entry name" value="ZT_dimer"/>
    <property type="match status" value="1"/>
</dbReference>
<evidence type="ECO:0000256" key="3">
    <source>
        <dbReference type="ARBA" id="ARBA00022448"/>
    </source>
</evidence>
<sequence>MATKNIDPQYQLLIRFMYLSVAAALVTMALKAGAAWVTGSVGFLSDALESGVNLVAAVVAIIALSIAGRPADENHHFGHGKAEYFSALVEGAMILVAAVSIIWSSVNRLLNPQPLESVGVGLLLSVLAGLVNLAVGVFLIRQGRAHRSITLEADGRHLMTDVWTTAGVLVGIVLVWLTGWSWLDAAIALSVGVNILFTGWHLLRDSSTGLLSQAMPPEDIDRLEAITGELTAEISARVTDTRTVASGRHRHIFLTVEAPADISLLQAHNLTDALEMAVEAEFTDADVFIHVEPQD</sequence>
<dbReference type="SUPFAM" id="SSF160240">
    <property type="entry name" value="Cation efflux protein cytoplasmic domain-like"/>
    <property type="match status" value="1"/>
</dbReference>
<comment type="caution">
    <text evidence="10">The sequence shown here is derived from an EMBL/GenBank/DDBJ whole genome shotgun (WGS) entry which is preliminary data.</text>
</comment>
<dbReference type="InterPro" id="IPR058533">
    <property type="entry name" value="Cation_efflux_TM"/>
</dbReference>
<keyword evidence="3" id="KW-0813">Transport</keyword>
<evidence type="ECO:0000259" key="9">
    <source>
        <dbReference type="Pfam" id="PF16916"/>
    </source>
</evidence>
<evidence type="ECO:0000313" key="10">
    <source>
        <dbReference type="EMBL" id="MDR7330263.1"/>
    </source>
</evidence>
<dbReference type="InterPro" id="IPR027469">
    <property type="entry name" value="Cation_efflux_TMD_sf"/>
</dbReference>
<feature type="transmembrane region" description="Helical" evidence="7">
    <location>
        <begin position="12"/>
        <end position="30"/>
    </location>
</feature>
<dbReference type="EMBL" id="JAVDXZ010000001">
    <property type="protein sequence ID" value="MDR7330263.1"/>
    <property type="molecule type" value="Genomic_DNA"/>
</dbReference>
<comment type="subcellular location">
    <subcellularLocation>
        <location evidence="1">Membrane</location>
        <topology evidence="1">Multi-pass membrane protein</topology>
    </subcellularLocation>
</comment>
<keyword evidence="6 7" id="KW-0472">Membrane</keyword>
<evidence type="ECO:0000256" key="1">
    <source>
        <dbReference type="ARBA" id="ARBA00004141"/>
    </source>
</evidence>
<dbReference type="InterPro" id="IPR027470">
    <property type="entry name" value="Cation_efflux_CTD"/>
</dbReference>
<evidence type="ECO:0000256" key="7">
    <source>
        <dbReference type="SAM" id="Phobius"/>
    </source>
</evidence>
<reference evidence="10" key="1">
    <citation type="submission" date="2023-07" db="EMBL/GenBank/DDBJ databases">
        <title>Sequencing the genomes of 1000 actinobacteria strains.</title>
        <authorList>
            <person name="Klenk H.-P."/>
        </authorList>
    </citation>
    <scope>NUCLEOTIDE SEQUENCE</scope>
    <source>
        <strain evidence="10">DSM 107476</strain>
    </source>
</reference>
<evidence type="ECO:0000256" key="6">
    <source>
        <dbReference type="ARBA" id="ARBA00023136"/>
    </source>
</evidence>